<evidence type="ECO:0000313" key="2">
    <source>
        <dbReference type="Proteomes" id="UP000265325"/>
    </source>
</evidence>
<dbReference type="RefSeq" id="WP_046909808.1">
    <property type="nucleotide sequence ID" value="NZ_BAAAXG010000026.1"/>
</dbReference>
<name>A0A2P2GL59_STREW</name>
<dbReference type="EMBL" id="LAQS01000037">
    <property type="protein sequence ID" value="KKZ71545.1"/>
    <property type="molecule type" value="Genomic_DNA"/>
</dbReference>
<reference evidence="1 2" key="1">
    <citation type="submission" date="2015-05" db="EMBL/GenBank/DDBJ databases">
        <title>Draft Genome assembly of Streptomyces showdoensis.</title>
        <authorList>
            <person name="Thapa K.K."/>
            <person name="Metsa-Ketela M."/>
        </authorList>
    </citation>
    <scope>NUCLEOTIDE SEQUENCE [LARGE SCALE GENOMIC DNA]</scope>
    <source>
        <strain evidence="1 2">ATCC 15227</strain>
    </source>
</reference>
<proteinExistence type="predicted"/>
<dbReference type="Proteomes" id="UP000265325">
    <property type="component" value="Unassembled WGS sequence"/>
</dbReference>
<organism evidence="1 2">
    <name type="scientific">Streptomyces showdoensis</name>
    <dbReference type="NCBI Taxonomy" id="68268"/>
    <lineage>
        <taxon>Bacteria</taxon>
        <taxon>Bacillati</taxon>
        <taxon>Actinomycetota</taxon>
        <taxon>Actinomycetes</taxon>
        <taxon>Kitasatosporales</taxon>
        <taxon>Streptomycetaceae</taxon>
        <taxon>Streptomyces</taxon>
    </lineage>
</organism>
<protein>
    <recommendedName>
        <fullName evidence="3">DUF3558 domain-containing protein</fullName>
    </recommendedName>
</protein>
<comment type="caution">
    <text evidence="1">The sequence shown here is derived from an EMBL/GenBank/DDBJ whole genome shotgun (WGS) entry which is preliminary data.</text>
</comment>
<dbReference type="AlphaFoldDB" id="A0A2P2GL59"/>
<keyword evidence="2" id="KW-1185">Reference proteome</keyword>
<evidence type="ECO:0000313" key="1">
    <source>
        <dbReference type="EMBL" id="KKZ71545.1"/>
    </source>
</evidence>
<dbReference type="OrthoDB" id="4515152at2"/>
<evidence type="ECO:0008006" key="3">
    <source>
        <dbReference type="Google" id="ProtNLM"/>
    </source>
</evidence>
<sequence length="226" mass="24220">MISEPELVGGAEFPAALEPLPVEPKRPGPRRPWLWALGGAVAASAVWAGGLVAYDRGESGAGPDLRGYRAEEDPCRKARLPGLSSAFGGKGETTNPLVLDHPALFRAECVVTLDAKPVPYQLNVSYTLHRATDPRPEFEARMNDPFQGIGDRVSGVGEIGYLKDNNDGGEMELHVLDGQAVVQLGLSPVLTYDGEGPQPEPPRLDPAATRTYLVEDMNELLAALRT</sequence>
<gene>
    <name evidence="1" type="ORF">VO63_22885</name>
</gene>
<accession>A0A2P2GL59</accession>